<organism evidence="2 3">
    <name type="scientific">Sphingoaurantiacus capsulatus</name>
    <dbReference type="NCBI Taxonomy" id="1771310"/>
    <lineage>
        <taxon>Bacteria</taxon>
        <taxon>Pseudomonadati</taxon>
        <taxon>Pseudomonadota</taxon>
        <taxon>Alphaproteobacteria</taxon>
        <taxon>Sphingomonadales</taxon>
        <taxon>Sphingosinicellaceae</taxon>
        <taxon>Sphingoaurantiacus</taxon>
    </lineage>
</organism>
<feature type="signal peptide" evidence="1">
    <location>
        <begin position="1"/>
        <end position="21"/>
    </location>
</feature>
<evidence type="ECO:0000313" key="3">
    <source>
        <dbReference type="Proteomes" id="UP001595615"/>
    </source>
</evidence>
<sequence length="197" mass="20411">MNKYLMTAVLAAALPAVAAQAQDSSTTSTTTATTENTAIDGTPAFGFEPYVGVFGGYHDFDRGTDGPLQAGNSANGALVGGYGGVNIPLGAFVAGAEGSIAKGFNDIDYEYGVTGHLGVRIGDSGMFFGRAGYHWVNAKNGFANDKNEIYGFGMEVGPKDIGLAGLTGNAGVRLRLTIDTYDDFQSIRPTAGVSFHF</sequence>
<reference evidence="3" key="1">
    <citation type="journal article" date="2019" name="Int. J. Syst. Evol. Microbiol.">
        <title>The Global Catalogue of Microorganisms (GCM) 10K type strain sequencing project: providing services to taxonomists for standard genome sequencing and annotation.</title>
        <authorList>
            <consortium name="The Broad Institute Genomics Platform"/>
            <consortium name="The Broad Institute Genome Sequencing Center for Infectious Disease"/>
            <person name="Wu L."/>
            <person name="Ma J."/>
        </authorList>
    </citation>
    <scope>NUCLEOTIDE SEQUENCE [LARGE SCALE GENOMIC DNA]</scope>
    <source>
        <strain evidence="3">KCTC 42644</strain>
    </source>
</reference>
<accession>A0ABV7X7G2</accession>
<evidence type="ECO:0000313" key="2">
    <source>
        <dbReference type="EMBL" id="MFC3711365.1"/>
    </source>
</evidence>
<name>A0ABV7X7G2_9SPHN</name>
<dbReference type="InterPro" id="IPR011250">
    <property type="entry name" value="OMP/PagP_B-barrel"/>
</dbReference>
<dbReference type="EMBL" id="JBHRXV010000001">
    <property type="protein sequence ID" value="MFC3711365.1"/>
    <property type="molecule type" value="Genomic_DNA"/>
</dbReference>
<dbReference type="Proteomes" id="UP001595615">
    <property type="component" value="Unassembled WGS sequence"/>
</dbReference>
<feature type="chain" id="PRO_5045691500" evidence="1">
    <location>
        <begin position="22"/>
        <end position="197"/>
    </location>
</feature>
<gene>
    <name evidence="2" type="ORF">ACFOMD_02210</name>
</gene>
<proteinExistence type="predicted"/>
<dbReference type="RefSeq" id="WP_380856128.1">
    <property type="nucleotide sequence ID" value="NZ_JBHRXV010000001.1"/>
</dbReference>
<comment type="caution">
    <text evidence="2">The sequence shown here is derived from an EMBL/GenBank/DDBJ whole genome shotgun (WGS) entry which is preliminary data.</text>
</comment>
<keyword evidence="1" id="KW-0732">Signal</keyword>
<protein>
    <submittedName>
        <fullName evidence="2">Opacity protein</fullName>
    </submittedName>
</protein>
<dbReference type="SUPFAM" id="SSF56925">
    <property type="entry name" value="OMPA-like"/>
    <property type="match status" value="1"/>
</dbReference>
<keyword evidence="3" id="KW-1185">Reference proteome</keyword>
<evidence type="ECO:0000256" key="1">
    <source>
        <dbReference type="SAM" id="SignalP"/>
    </source>
</evidence>